<keyword evidence="1" id="KW-0808">Transferase</keyword>
<dbReference type="InterPro" id="IPR029063">
    <property type="entry name" value="SAM-dependent_MTases_sf"/>
</dbReference>
<organism evidence="1 2">
    <name type="scientific">Paenisporosarcina antarctica</name>
    <dbReference type="NCBI Taxonomy" id="417367"/>
    <lineage>
        <taxon>Bacteria</taxon>
        <taxon>Bacillati</taxon>
        <taxon>Bacillota</taxon>
        <taxon>Bacilli</taxon>
        <taxon>Bacillales</taxon>
        <taxon>Caryophanaceae</taxon>
        <taxon>Paenisporosarcina</taxon>
    </lineage>
</organism>
<reference evidence="1 2" key="1">
    <citation type="submission" date="2019-03" db="EMBL/GenBank/DDBJ databases">
        <title>Complete genome sequence of Paenisporosarcina antarctica CGMCC 1.6503T.</title>
        <authorList>
            <person name="Rong J.-C."/>
            <person name="Chi N.-Y."/>
            <person name="Zhang Q.-F."/>
        </authorList>
    </citation>
    <scope>NUCLEOTIDE SEQUENCE [LARGE SCALE GENOMIC DNA]</scope>
    <source>
        <strain evidence="1 2">CGMCC 1.6503</strain>
    </source>
</reference>
<protein>
    <submittedName>
        <fullName evidence="1">Methyltransferase</fullName>
    </submittedName>
</protein>
<evidence type="ECO:0000313" key="2">
    <source>
        <dbReference type="Proteomes" id="UP000294292"/>
    </source>
</evidence>
<keyword evidence="2" id="KW-1185">Reference proteome</keyword>
<dbReference type="Pfam" id="PF01135">
    <property type="entry name" value="PCMT"/>
    <property type="match status" value="1"/>
</dbReference>
<accession>A0A4P6ZV88</accession>
<evidence type="ECO:0000313" key="1">
    <source>
        <dbReference type="EMBL" id="QBP40322.1"/>
    </source>
</evidence>
<dbReference type="OrthoDB" id="9780095at2"/>
<name>A0A4P6ZV88_9BACL</name>
<dbReference type="Gene3D" id="3.40.50.150">
    <property type="entry name" value="Vaccinia Virus protein VP39"/>
    <property type="match status" value="1"/>
</dbReference>
<dbReference type="SUPFAM" id="SSF53335">
    <property type="entry name" value="S-adenosyl-L-methionine-dependent methyltransferases"/>
    <property type="match status" value="1"/>
</dbReference>
<dbReference type="EMBL" id="CP038015">
    <property type="protein sequence ID" value="QBP40322.1"/>
    <property type="molecule type" value="Genomic_DNA"/>
</dbReference>
<dbReference type="Proteomes" id="UP000294292">
    <property type="component" value="Chromosome"/>
</dbReference>
<dbReference type="KEGG" id="panc:E2636_03775"/>
<sequence length="203" mass="24053">MSEKENDRLLRIKTVGTLEVLNQSVHYNRYEATPYMALDEFFKNYELKKTDRVVDFGCGKGRLPFYVHHHAQVSVVGVEMSGKLYQDALENLDNYDPKGKKRIDSLYFERCLAQEYEIDSRDNVFYFFNPFSVQIFMNVVGNILKSVDQHKRPIDLILYYPTTEYVQFLETRTTFELLKDITIPGLYEQNENERFLVFQLPEI</sequence>
<dbReference type="CDD" id="cd02440">
    <property type="entry name" value="AdoMet_MTases"/>
    <property type="match status" value="1"/>
</dbReference>
<dbReference type="GO" id="GO:0032259">
    <property type="term" value="P:methylation"/>
    <property type="evidence" value="ECO:0007669"/>
    <property type="project" value="UniProtKB-KW"/>
</dbReference>
<dbReference type="GO" id="GO:0008168">
    <property type="term" value="F:methyltransferase activity"/>
    <property type="evidence" value="ECO:0007669"/>
    <property type="project" value="UniProtKB-KW"/>
</dbReference>
<keyword evidence="1" id="KW-0489">Methyltransferase</keyword>
<gene>
    <name evidence="1" type="ORF">E2636_03775</name>
</gene>
<proteinExistence type="predicted"/>
<dbReference type="AlphaFoldDB" id="A0A4P6ZV88"/>
<dbReference type="RefSeq" id="WP_134209057.1">
    <property type="nucleotide sequence ID" value="NZ_CP038015.1"/>
</dbReference>